<dbReference type="Pfam" id="PF14737">
    <property type="entry name" value="DUF4470"/>
    <property type="match status" value="1"/>
</dbReference>
<dbReference type="Proteomes" id="UP000515135">
    <property type="component" value="Unplaced"/>
</dbReference>
<feature type="domain" description="DUF4470" evidence="1">
    <location>
        <begin position="2"/>
        <end position="73"/>
    </location>
</feature>
<reference evidence="3" key="1">
    <citation type="submission" date="2025-08" db="UniProtKB">
        <authorList>
            <consortium name="RefSeq"/>
        </authorList>
    </citation>
    <scope>IDENTIFICATION</scope>
    <source>
        <tissue evidence="3">Gonad</tissue>
    </source>
</reference>
<dbReference type="RefSeq" id="XP_019614683.1">
    <property type="nucleotide sequence ID" value="XM_019759124.1"/>
</dbReference>
<accession>A0A6P4XRH5</accession>
<dbReference type="AlphaFoldDB" id="A0A6P4XRH5"/>
<dbReference type="OrthoDB" id="5282002at2759"/>
<organism evidence="2 3">
    <name type="scientific">Branchiostoma belcheri</name>
    <name type="common">Amphioxus</name>
    <dbReference type="NCBI Taxonomy" id="7741"/>
    <lineage>
        <taxon>Eukaryota</taxon>
        <taxon>Metazoa</taxon>
        <taxon>Chordata</taxon>
        <taxon>Cephalochordata</taxon>
        <taxon>Leptocardii</taxon>
        <taxon>Amphioxiformes</taxon>
        <taxon>Branchiostomatidae</taxon>
        <taxon>Branchiostoma</taxon>
    </lineage>
</organism>
<sequence>MAVLLAGVGNLRNVMATVAGLKKSFNGSIRFAQNDSDPQIMARNVFFLSFLWKYRQDGEVARKLTQIWYSVKIAEEEAVMAQECLRELLLLTEDSGTLCGGRLTMAADQVPQIRTVFELWLSLLSGERRLQTTPQEQLRRIYQRNADATAVFGTCNPFSVLPLYENATKDLQNEPDWTNHRNREEIVFKSGATAIIEYFDNWDAFTQYLRAALLAHRCPESSHPVLTRKDVPKMSEVSNNSGMKMRNFLRELNTVLPFRYRINVRRVNLRSGHKRALEWTLADSSGQGTTDV</sequence>
<keyword evidence="2" id="KW-1185">Reference proteome</keyword>
<evidence type="ECO:0000259" key="1">
    <source>
        <dbReference type="Pfam" id="PF14737"/>
    </source>
</evidence>
<dbReference type="InterPro" id="IPR027974">
    <property type="entry name" value="DUF4470"/>
</dbReference>
<protein>
    <submittedName>
        <fullName evidence="3">Uncharacterized protein LOC109462571</fullName>
    </submittedName>
</protein>
<evidence type="ECO:0000313" key="3">
    <source>
        <dbReference type="RefSeq" id="XP_019614683.1"/>
    </source>
</evidence>
<gene>
    <name evidence="3" type="primary">LOC109462571</name>
</gene>
<proteinExistence type="predicted"/>
<name>A0A6P4XRH5_BRABE</name>
<evidence type="ECO:0000313" key="2">
    <source>
        <dbReference type="Proteomes" id="UP000515135"/>
    </source>
</evidence>
<dbReference type="GeneID" id="109462571"/>
<dbReference type="KEGG" id="bbel:109462571"/>